<organism evidence="1">
    <name type="scientific">Rhizophora mucronata</name>
    <name type="common">Asiatic mangrove</name>
    <dbReference type="NCBI Taxonomy" id="61149"/>
    <lineage>
        <taxon>Eukaryota</taxon>
        <taxon>Viridiplantae</taxon>
        <taxon>Streptophyta</taxon>
        <taxon>Embryophyta</taxon>
        <taxon>Tracheophyta</taxon>
        <taxon>Spermatophyta</taxon>
        <taxon>Magnoliopsida</taxon>
        <taxon>eudicotyledons</taxon>
        <taxon>Gunneridae</taxon>
        <taxon>Pentapetalae</taxon>
        <taxon>rosids</taxon>
        <taxon>fabids</taxon>
        <taxon>Malpighiales</taxon>
        <taxon>Rhizophoraceae</taxon>
        <taxon>Rhizophora</taxon>
    </lineage>
</organism>
<evidence type="ECO:0000313" key="1">
    <source>
        <dbReference type="EMBL" id="MBX60548.1"/>
    </source>
</evidence>
<accession>A0A2P2Q0Q5</accession>
<dbReference type="EMBL" id="GGEC01080064">
    <property type="protein sequence ID" value="MBX60548.1"/>
    <property type="molecule type" value="Transcribed_RNA"/>
</dbReference>
<dbReference type="AlphaFoldDB" id="A0A2P2Q0Q5"/>
<sequence>MKRIHHTNQIYFSLKTFHLIVCCSGKIPISVSLTNEHLSYP</sequence>
<protein>
    <submittedName>
        <fullName evidence="1">Uncharacterized protein</fullName>
    </submittedName>
</protein>
<name>A0A2P2Q0Q5_RHIMU</name>
<proteinExistence type="predicted"/>
<reference evidence="1" key="1">
    <citation type="submission" date="2018-02" db="EMBL/GenBank/DDBJ databases">
        <title>Rhizophora mucronata_Transcriptome.</title>
        <authorList>
            <person name="Meera S.P."/>
            <person name="Sreeshan A."/>
            <person name="Augustine A."/>
        </authorList>
    </citation>
    <scope>NUCLEOTIDE SEQUENCE</scope>
    <source>
        <tissue evidence="1">Leaf</tissue>
    </source>
</reference>